<comment type="caution">
    <text evidence="2">The sequence shown here is derived from an EMBL/GenBank/DDBJ whole genome shotgun (WGS) entry which is preliminary data.</text>
</comment>
<dbReference type="InterPro" id="IPR000286">
    <property type="entry name" value="HDACs"/>
</dbReference>
<feature type="domain" description="Histone deacetylase" evidence="1">
    <location>
        <begin position="20"/>
        <end position="303"/>
    </location>
</feature>
<dbReference type="CDD" id="cd10001">
    <property type="entry name" value="HDAC_classII_APAH"/>
    <property type="match status" value="1"/>
</dbReference>
<name>A0A7C2FF16_9CREN</name>
<gene>
    <name evidence="2" type="ORF">ENP55_06490</name>
</gene>
<dbReference type="SUPFAM" id="SSF52768">
    <property type="entry name" value="Arginase/deacetylase"/>
    <property type="match status" value="1"/>
</dbReference>
<evidence type="ECO:0000313" key="2">
    <source>
        <dbReference type="EMBL" id="HEF87901.1"/>
    </source>
</evidence>
<dbReference type="InterPro" id="IPR023801">
    <property type="entry name" value="His_deacetylse_dom"/>
</dbReference>
<dbReference type="InterPro" id="IPR023696">
    <property type="entry name" value="Ureohydrolase_dom_sf"/>
</dbReference>
<dbReference type="GO" id="GO:0040029">
    <property type="term" value="P:epigenetic regulation of gene expression"/>
    <property type="evidence" value="ECO:0007669"/>
    <property type="project" value="TreeGrafter"/>
</dbReference>
<dbReference type="GO" id="GO:0004407">
    <property type="term" value="F:histone deacetylase activity"/>
    <property type="evidence" value="ECO:0007669"/>
    <property type="project" value="TreeGrafter"/>
</dbReference>
<protein>
    <submittedName>
        <fullName evidence="2">Histone deacetylase family protein</fullName>
    </submittedName>
</protein>
<sequence>MARIIVEEQSTTKHAPLEKHPENPGRILVLVNNLSRQGFTVEHVSRRVDVEEARRTAARVHAKGYIQYLERLSRNKYSVIDEDTYLTEDSMELAYTTFQTSYELALSLAEPVFYVSRPPGHHAGKGGKAMRAPSQGFCLLNNAAAAVLGFKDRGFNRIAVMDFDVHHGNGTMEIFYDKRILQVDLHQHPDTLYPFTGYSFEIGAGEGYGFKANLVFNPFTGDDVYLRVLNMVHELLEQYNPEALVVSAGFDGFLNDGLADLRLTEASYAALGRLIRSLGTHTLVILEGGYSVGLTRGVEAFLHGLNGREVSYEVSKTISVARGEEILKVNEKTILKIKEKALGRGG</sequence>
<dbReference type="EMBL" id="DSJT01000035">
    <property type="protein sequence ID" value="HEF87901.1"/>
    <property type="molecule type" value="Genomic_DNA"/>
</dbReference>
<dbReference type="PRINTS" id="PR01270">
    <property type="entry name" value="HDASUPER"/>
</dbReference>
<dbReference type="Pfam" id="PF00850">
    <property type="entry name" value="Hist_deacetyl"/>
    <property type="match status" value="1"/>
</dbReference>
<dbReference type="InterPro" id="IPR037138">
    <property type="entry name" value="His_deacetylse_dom_sf"/>
</dbReference>
<dbReference type="AlphaFoldDB" id="A0A7C2FF16"/>
<dbReference type="Gene3D" id="3.40.800.20">
    <property type="entry name" value="Histone deacetylase domain"/>
    <property type="match status" value="1"/>
</dbReference>
<dbReference type="PANTHER" id="PTHR10625">
    <property type="entry name" value="HISTONE DEACETYLASE HDAC1-RELATED"/>
    <property type="match status" value="1"/>
</dbReference>
<proteinExistence type="predicted"/>
<dbReference type="PANTHER" id="PTHR10625:SF10">
    <property type="entry name" value="HISTONE DEACETYLASE HDAC1"/>
    <property type="match status" value="1"/>
</dbReference>
<evidence type="ECO:0000259" key="1">
    <source>
        <dbReference type="Pfam" id="PF00850"/>
    </source>
</evidence>
<reference evidence="2" key="1">
    <citation type="journal article" date="2020" name="mSystems">
        <title>Genome- and Community-Level Interaction Insights into Carbon Utilization and Element Cycling Functions of Hydrothermarchaeota in Hydrothermal Sediment.</title>
        <authorList>
            <person name="Zhou Z."/>
            <person name="Liu Y."/>
            <person name="Xu W."/>
            <person name="Pan J."/>
            <person name="Luo Z.H."/>
            <person name="Li M."/>
        </authorList>
    </citation>
    <scope>NUCLEOTIDE SEQUENCE [LARGE SCALE GENOMIC DNA]</scope>
    <source>
        <strain evidence="2">SpSt-23</strain>
    </source>
</reference>
<accession>A0A7C2FF16</accession>
<organism evidence="2">
    <name type="scientific">Thermosphaera aggregans</name>
    <dbReference type="NCBI Taxonomy" id="54254"/>
    <lineage>
        <taxon>Archaea</taxon>
        <taxon>Thermoproteota</taxon>
        <taxon>Thermoprotei</taxon>
        <taxon>Desulfurococcales</taxon>
        <taxon>Desulfurococcaceae</taxon>
        <taxon>Thermosphaera</taxon>
    </lineage>
</organism>